<dbReference type="GO" id="GO:0034097">
    <property type="term" value="P:response to cytokine"/>
    <property type="evidence" value="ECO:0000318"/>
    <property type="project" value="GO_Central"/>
</dbReference>
<dbReference type="KEGG" id="tca:663677"/>
<dbReference type="HOGENOM" id="CLU_004343_3_0_1"/>
<name>D1ZZS5_TRICA</name>
<dbReference type="Gene3D" id="2.60.40.10">
    <property type="entry name" value="Immunoglobulins"/>
    <property type="match status" value="1"/>
</dbReference>
<dbReference type="GO" id="GO:0005634">
    <property type="term" value="C:nucleus"/>
    <property type="evidence" value="ECO:0000318"/>
    <property type="project" value="GO_Central"/>
</dbReference>
<gene>
    <name evidence="2" type="primary">AUGUSTUS-3.0.2_08096</name>
    <name evidence="2" type="ORF">TcasGA2_TC008096</name>
</gene>
<dbReference type="SUPFAM" id="SSF81296">
    <property type="entry name" value="E set domains"/>
    <property type="match status" value="1"/>
</dbReference>
<dbReference type="OMA" id="KGTCQGQ"/>
<dbReference type="Proteomes" id="UP000007266">
    <property type="component" value="Linkage group 4"/>
</dbReference>
<dbReference type="PROSITE" id="PS50254">
    <property type="entry name" value="REL_2"/>
    <property type="match status" value="1"/>
</dbReference>
<dbReference type="GO" id="GO:0038061">
    <property type="term" value="P:non-canonical NF-kappaB signal transduction"/>
    <property type="evidence" value="ECO:0000318"/>
    <property type="project" value="GO_Central"/>
</dbReference>
<dbReference type="InterPro" id="IPR013783">
    <property type="entry name" value="Ig-like_fold"/>
</dbReference>
<dbReference type="GO" id="GO:0045087">
    <property type="term" value="P:innate immune response"/>
    <property type="evidence" value="ECO:0000318"/>
    <property type="project" value="GO_Central"/>
</dbReference>
<dbReference type="InterPro" id="IPR008967">
    <property type="entry name" value="p53-like_TF_DNA-bd_sf"/>
</dbReference>
<dbReference type="PANTHER" id="PTHR24169:SF25">
    <property type="entry name" value="DORSAL-RELATED IMMUNITY FACTOR DIF-RELATED"/>
    <property type="match status" value="1"/>
</dbReference>
<evidence type="ECO:0000259" key="1">
    <source>
        <dbReference type="PROSITE" id="PS50254"/>
    </source>
</evidence>
<dbReference type="InterPro" id="IPR000451">
    <property type="entry name" value="NFkB/Dor"/>
</dbReference>
<dbReference type="GO" id="GO:0006954">
    <property type="term" value="P:inflammatory response"/>
    <property type="evidence" value="ECO:0000318"/>
    <property type="project" value="GO_Central"/>
</dbReference>
<organism evidence="2 3">
    <name type="scientific">Tribolium castaneum</name>
    <name type="common">Red flour beetle</name>
    <dbReference type="NCBI Taxonomy" id="7070"/>
    <lineage>
        <taxon>Eukaryota</taxon>
        <taxon>Metazoa</taxon>
        <taxon>Ecdysozoa</taxon>
        <taxon>Arthropoda</taxon>
        <taxon>Hexapoda</taxon>
        <taxon>Insecta</taxon>
        <taxon>Pterygota</taxon>
        <taxon>Neoptera</taxon>
        <taxon>Endopterygota</taxon>
        <taxon>Coleoptera</taxon>
        <taxon>Polyphaga</taxon>
        <taxon>Cucujiformia</taxon>
        <taxon>Tenebrionidae</taxon>
        <taxon>Tenebrionidae incertae sedis</taxon>
        <taxon>Tribolium</taxon>
    </lineage>
</organism>
<accession>D1ZZS5</accession>
<dbReference type="InParanoid" id="D1ZZS5"/>
<evidence type="ECO:0000313" key="2">
    <source>
        <dbReference type="EMBL" id="EFA02885.1"/>
    </source>
</evidence>
<dbReference type="AlphaFoldDB" id="D1ZZS5"/>
<dbReference type="EMBL" id="KQ971338">
    <property type="protein sequence ID" value="EFA02885.1"/>
    <property type="molecule type" value="Genomic_DNA"/>
</dbReference>
<dbReference type="InterPro" id="IPR032397">
    <property type="entry name" value="RHD_dimer"/>
</dbReference>
<dbReference type="Gene3D" id="2.60.40.340">
    <property type="entry name" value="Rel homology domain (RHD), DNA-binding domain"/>
    <property type="match status" value="1"/>
</dbReference>
<dbReference type="OrthoDB" id="7881762at2759"/>
<dbReference type="Pfam" id="PF16179">
    <property type="entry name" value="RHD_dimer"/>
    <property type="match status" value="1"/>
</dbReference>
<dbReference type="SUPFAM" id="SSF49417">
    <property type="entry name" value="p53-like transcription factors"/>
    <property type="match status" value="1"/>
</dbReference>
<dbReference type="STRING" id="7070.D1ZZS5"/>
<dbReference type="PANTHER" id="PTHR24169">
    <property type="entry name" value="NUCLEAR FACTOR NF-KAPPA-B PROTEIN"/>
    <property type="match status" value="1"/>
</dbReference>
<dbReference type="GO" id="GO:0000981">
    <property type="term" value="F:DNA-binding transcription factor activity, RNA polymerase II-specific"/>
    <property type="evidence" value="ECO:0000318"/>
    <property type="project" value="GO_Central"/>
</dbReference>
<dbReference type="InterPro" id="IPR011539">
    <property type="entry name" value="RHD_DNA_bind_dom"/>
</dbReference>
<dbReference type="InterPro" id="IPR014756">
    <property type="entry name" value="Ig_E-set"/>
</dbReference>
<reference evidence="2 3" key="1">
    <citation type="journal article" date="2008" name="Nature">
        <title>The genome of the model beetle and pest Tribolium castaneum.</title>
        <authorList>
            <consortium name="Tribolium Genome Sequencing Consortium"/>
            <person name="Richards S."/>
            <person name="Gibbs R.A."/>
            <person name="Weinstock G.M."/>
            <person name="Brown S.J."/>
            <person name="Denell R."/>
            <person name="Beeman R.W."/>
            <person name="Gibbs R."/>
            <person name="Beeman R.W."/>
            <person name="Brown S.J."/>
            <person name="Bucher G."/>
            <person name="Friedrich M."/>
            <person name="Grimmelikhuijzen C.J."/>
            <person name="Klingler M."/>
            <person name="Lorenzen M."/>
            <person name="Richards S."/>
            <person name="Roth S."/>
            <person name="Schroder R."/>
            <person name="Tautz D."/>
            <person name="Zdobnov E.M."/>
            <person name="Muzny D."/>
            <person name="Gibbs R.A."/>
            <person name="Weinstock G.M."/>
            <person name="Attaway T."/>
            <person name="Bell S."/>
            <person name="Buhay C.J."/>
            <person name="Chandrabose M.N."/>
            <person name="Chavez D."/>
            <person name="Clerk-Blankenburg K.P."/>
            <person name="Cree A."/>
            <person name="Dao M."/>
            <person name="Davis C."/>
            <person name="Chacko J."/>
            <person name="Dinh H."/>
            <person name="Dugan-Rocha S."/>
            <person name="Fowler G."/>
            <person name="Garner T.T."/>
            <person name="Garnes J."/>
            <person name="Gnirke A."/>
            <person name="Hawes A."/>
            <person name="Hernandez J."/>
            <person name="Hines S."/>
            <person name="Holder M."/>
            <person name="Hume J."/>
            <person name="Jhangiani S.N."/>
            <person name="Joshi V."/>
            <person name="Khan Z.M."/>
            <person name="Jackson L."/>
            <person name="Kovar C."/>
            <person name="Kowis A."/>
            <person name="Lee S."/>
            <person name="Lewis L.R."/>
            <person name="Margolis J."/>
            <person name="Morgan M."/>
            <person name="Nazareth L.V."/>
            <person name="Nguyen N."/>
            <person name="Okwuonu G."/>
            <person name="Parker D."/>
            <person name="Richards S."/>
            <person name="Ruiz S.J."/>
            <person name="Santibanez J."/>
            <person name="Savard J."/>
            <person name="Scherer S.E."/>
            <person name="Schneider B."/>
            <person name="Sodergren E."/>
            <person name="Tautz D."/>
            <person name="Vattahil S."/>
            <person name="Villasana D."/>
            <person name="White C.S."/>
            <person name="Wright R."/>
            <person name="Park Y."/>
            <person name="Beeman R.W."/>
            <person name="Lord J."/>
            <person name="Oppert B."/>
            <person name="Lorenzen M."/>
            <person name="Brown S."/>
            <person name="Wang L."/>
            <person name="Savard J."/>
            <person name="Tautz D."/>
            <person name="Richards S."/>
            <person name="Weinstock G."/>
            <person name="Gibbs R.A."/>
            <person name="Liu Y."/>
            <person name="Worley K."/>
            <person name="Weinstock G."/>
            <person name="Elsik C.G."/>
            <person name="Reese J.T."/>
            <person name="Elhaik E."/>
            <person name="Landan G."/>
            <person name="Graur D."/>
            <person name="Arensburger P."/>
            <person name="Atkinson P."/>
            <person name="Beeman R.W."/>
            <person name="Beidler J."/>
            <person name="Brown S.J."/>
            <person name="Demuth J.P."/>
            <person name="Drury D.W."/>
            <person name="Du Y.Z."/>
            <person name="Fujiwara H."/>
            <person name="Lorenzen M."/>
            <person name="Maselli V."/>
            <person name="Osanai M."/>
            <person name="Park Y."/>
            <person name="Robertson H.M."/>
            <person name="Tu Z."/>
            <person name="Wang J.J."/>
            <person name="Wang S."/>
            <person name="Richards S."/>
            <person name="Song H."/>
            <person name="Zhang L."/>
            <person name="Sodergren E."/>
            <person name="Werner D."/>
            <person name="Stanke M."/>
            <person name="Morgenstern B."/>
            <person name="Solovyev V."/>
            <person name="Kosarev P."/>
            <person name="Brown G."/>
            <person name="Chen H.C."/>
            <person name="Ermolaeva O."/>
            <person name="Hlavina W."/>
            <person name="Kapustin Y."/>
            <person name="Kiryutin B."/>
            <person name="Kitts P."/>
            <person name="Maglott D."/>
            <person name="Pruitt K."/>
            <person name="Sapojnikov V."/>
            <person name="Souvorov A."/>
            <person name="Mackey A.J."/>
            <person name="Waterhouse R.M."/>
            <person name="Wyder S."/>
            <person name="Zdobnov E.M."/>
            <person name="Zdobnov E.M."/>
            <person name="Wyder S."/>
            <person name="Kriventseva E.V."/>
            <person name="Kadowaki T."/>
            <person name="Bork P."/>
            <person name="Aranda M."/>
            <person name="Bao R."/>
            <person name="Beermann A."/>
            <person name="Berns N."/>
            <person name="Bolognesi R."/>
            <person name="Bonneton F."/>
            <person name="Bopp D."/>
            <person name="Brown S.J."/>
            <person name="Bucher G."/>
            <person name="Butts T."/>
            <person name="Chaumot A."/>
            <person name="Denell R.E."/>
            <person name="Ferrier D.E."/>
            <person name="Friedrich M."/>
            <person name="Gordon C.M."/>
            <person name="Jindra M."/>
            <person name="Klingler M."/>
            <person name="Lan Q."/>
            <person name="Lattorff H.M."/>
            <person name="Laudet V."/>
            <person name="von Levetsow C."/>
            <person name="Liu Z."/>
            <person name="Lutz R."/>
            <person name="Lynch J.A."/>
            <person name="da Fonseca R.N."/>
            <person name="Posnien N."/>
            <person name="Reuter R."/>
            <person name="Roth S."/>
            <person name="Savard J."/>
            <person name="Schinko J.B."/>
            <person name="Schmitt C."/>
            <person name="Schoppmeier M."/>
            <person name="Schroder R."/>
            <person name="Shippy T.D."/>
            <person name="Simonnet F."/>
            <person name="Marques-Souza H."/>
            <person name="Tautz D."/>
            <person name="Tomoyasu Y."/>
            <person name="Trauner J."/>
            <person name="Van der Zee M."/>
            <person name="Vervoort M."/>
            <person name="Wittkopp N."/>
            <person name="Wimmer E.A."/>
            <person name="Yang X."/>
            <person name="Jones A.K."/>
            <person name="Sattelle D.B."/>
            <person name="Ebert P.R."/>
            <person name="Nelson D."/>
            <person name="Scott J.G."/>
            <person name="Beeman R.W."/>
            <person name="Muthukrishnan S."/>
            <person name="Kramer K.J."/>
            <person name="Arakane Y."/>
            <person name="Beeman R.W."/>
            <person name="Zhu Q."/>
            <person name="Hogenkamp D."/>
            <person name="Dixit R."/>
            <person name="Oppert B."/>
            <person name="Jiang H."/>
            <person name="Zou Z."/>
            <person name="Marshall J."/>
            <person name="Elpidina E."/>
            <person name="Vinokurov K."/>
            <person name="Oppert C."/>
            <person name="Zou Z."/>
            <person name="Evans J."/>
            <person name="Lu Z."/>
            <person name="Zhao P."/>
            <person name="Sumathipala N."/>
            <person name="Altincicek B."/>
            <person name="Vilcinskas A."/>
            <person name="Williams M."/>
            <person name="Hultmark D."/>
            <person name="Hetru C."/>
            <person name="Jiang H."/>
            <person name="Grimmelikhuijzen C.J."/>
            <person name="Hauser F."/>
            <person name="Cazzamali G."/>
            <person name="Williamson M."/>
            <person name="Park Y."/>
            <person name="Li B."/>
            <person name="Tanaka Y."/>
            <person name="Predel R."/>
            <person name="Neupert S."/>
            <person name="Schachtner J."/>
            <person name="Verleyen P."/>
            <person name="Raible F."/>
            <person name="Bork P."/>
            <person name="Friedrich M."/>
            <person name="Walden K.K."/>
            <person name="Robertson H.M."/>
            <person name="Angeli S."/>
            <person name="Foret S."/>
            <person name="Bucher G."/>
            <person name="Schuetz S."/>
            <person name="Maleszka R."/>
            <person name="Wimmer E.A."/>
            <person name="Beeman R.W."/>
            <person name="Lorenzen M."/>
            <person name="Tomoyasu Y."/>
            <person name="Miller S.C."/>
            <person name="Grossmann D."/>
            <person name="Bucher G."/>
        </authorList>
    </citation>
    <scope>NUCLEOTIDE SEQUENCE [LARGE SCALE GENOMIC DNA]</scope>
    <source>
        <strain evidence="2 3">Georgia GA2</strain>
    </source>
</reference>
<dbReference type="CDD" id="cd07887">
    <property type="entry name" value="RHD-n_Dorsal_Dif"/>
    <property type="match status" value="1"/>
</dbReference>
<dbReference type="GO" id="GO:0045944">
    <property type="term" value="P:positive regulation of transcription by RNA polymerase II"/>
    <property type="evidence" value="ECO:0000318"/>
    <property type="project" value="GO_Central"/>
</dbReference>
<dbReference type="GO" id="GO:0005737">
    <property type="term" value="C:cytoplasm"/>
    <property type="evidence" value="ECO:0000318"/>
    <property type="project" value="GO_Central"/>
</dbReference>
<evidence type="ECO:0000313" key="3">
    <source>
        <dbReference type="Proteomes" id="UP000007266"/>
    </source>
</evidence>
<dbReference type="PRINTS" id="PR00057">
    <property type="entry name" value="NFKBTNSCPFCT"/>
</dbReference>
<protein>
    <submittedName>
        <fullName evidence="2">Dorsal 2</fullName>
    </submittedName>
</protein>
<sequence>MNRPYIRIIEQPQKSLRFRYQCEKRTGNIPGASSTSTLKTVCAIQIVGYQGRAAVVVSCVTKDEPHKPHPHKLVGEHCKKGVYTFEAEITPNNPDIVFRKLGVQCVKRNELKESLNVREEKNIDPFKTGFSHKDHLNCIDLNVVRLCFQVFLIDENGRFTSGLAPVVSEPIYNRKTFPDPDIFRLSHCNASVDGGKNDIILLCPKVDKDDIRIRIYETANGQTLWQYFINGDQTQIYSSTAICFKPPPYKNLNIVEPVPVFIQLVRPSDEVVSKSVQFEYLPLDAEPGFLKEKRKKCQDMLPLFAQLLDNPGPSHAMSLENLPNFPSGDINIESASGVSKLLNIDCHQIELEPINISSGDLEMFDVNRLSGSLQENLSLSDVLV</sequence>
<reference evidence="2 3" key="2">
    <citation type="journal article" date="2010" name="Nucleic Acids Res.">
        <title>BeetleBase in 2010: revisions to provide comprehensive genomic information for Tribolium castaneum.</title>
        <authorList>
            <person name="Kim H.S."/>
            <person name="Murphy T."/>
            <person name="Xia J."/>
            <person name="Caragea D."/>
            <person name="Park Y."/>
            <person name="Beeman R.W."/>
            <person name="Lorenzen M.D."/>
            <person name="Butcher S."/>
            <person name="Manak J.R."/>
            <person name="Brown S.J."/>
        </authorList>
    </citation>
    <scope>GENOME REANNOTATION</scope>
    <source>
        <strain evidence="2 3">Georgia GA2</strain>
    </source>
</reference>
<dbReference type="PhylomeDB" id="D1ZZS5"/>
<feature type="domain" description="RHD" evidence="1">
    <location>
        <begin position="1"/>
        <end position="178"/>
    </location>
</feature>
<dbReference type="Pfam" id="PF00554">
    <property type="entry name" value="RHD_DNA_bind"/>
    <property type="match status" value="1"/>
</dbReference>
<keyword evidence="3" id="KW-1185">Reference proteome</keyword>
<dbReference type="InterPro" id="IPR037059">
    <property type="entry name" value="RHD_DNA_bind_dom_sf"/>
</dbReference>
<dbReference type="eggNOG" id="ENOG502QQS6">
    <property type="taxonomic scope" value="Eukaryota"/>
</dbReference>
<dbReference type="GO" id="GO:0000978">
    <property type="term" value="F:RNA polymerase II cis-regulatory region sequence-specific DNA binding"/>
    <property type="evidence" value="ECO:0000318"/>
    <property type="project" value="GO_Central"/>
</dbReference>
<proteinExistence type="predicted"/>
<dbReference type="GO" id="GO:0007249">
    <property type="term" value="P:canonical NF-kappaB signal transduction"/>
    <property type="evidence" value="ECO:0000318"/>
    <property type="project" value="GO_Central"/>
</dbReference>